<dbReference type="Proteomes" id="UP001519064">
    <property type="component" value="Unassembled WGS sequence"/>
</dbReference>
<comment type="caution">
    <text evidence="1">The sequence shown here is derived from an EMBL/GenBank/DDBJ whole genome shotgun (WGS) entry which is preliminary data.</text>
</comment>
<protein>
    <submittedName>
        <fullName evidence="1">Uncharacterized protein</fullName>
    </submittedName>
</protein>
<evidence type="ECO:0000313" key="1">
    <source>
        <dbReference type="EMBL" id="MBO8195869.1"/>
    </source>
</evidence>
<accession>A0ABS3XKD6</accession>
<organism evidence="1 2">
    <name type="scientific">Streptomyces oryzae</name>
    <dbReference type="NCBI Taxonomy" id="1434886"/>
    <lineage>
        <taxon>Bacteria</taxon>
        <taxon>Bacillati</taxon>
        <taxon>Actinomycetota</taxon>
        <taxon>Actinomycetes</taxon>
        <taxon>Kitasatosporales</taxon>
        <taxon>Streptomycetaceae</taxon>
        <taxon>Streptomyces</taxon>
    </lineage>
</organism>
<evidence type="ECO:0000313" key="2">
    <source>
        <dbReference type="Proteomes" id="UP001519064"/>
    </source>
</evidence>
<keyword evidence="2" id="KW-1185">Reference proteome</keyword>
<name>A0ABS3XKD6_9ACTN</name>
<dbReference type="RefSeq" id="WP_209243088.1">
    <property type="nucleotide sequence ID" value="NZ_JADKMA010000225.1"/>
</dbReference>
<reference evidence="1 2" key="1">
    <citation type="submission" date="2020-11" db="EMBL/GenBank/DDBJ databases">
        <title>Streptomyces spirodelae sp. nov., isolated from duckweed.</title>
        <authorList>
            <person name="Saimee Y."/>
            <person name="Duangmal K."/>
        </authorList>
    </citation>
    <scope>NUCLEOTIDE SEQUENCE [LARGE SCALE GENOMIC DNA]</scope>
    <source>
        <strain evidence="1 2">S16-07</strain>
    </source>
</reference>
<dbReference type="EMBL" id="JADKMA010000225">
    <property type="protein sequence ID" value="MBO8195869.1"/>
    <property type="molecule type" value="Genomic_DNA"/>
</dbReference>
<proteinExistence type="predicted"/>
<sequence length="59" mass="6716">MWSVGQTARDAKTGRNGEIIQISGPPPFIYWLELEKPRTVVHRYSTQLRPALTRAHRGA</sequence>
<gene>
    <name evidence="1" type="ORF">ITI46_30100</name>
</gene>